<comment type="function">
    <text evidence="14">Catalyzes the production of glutathione from gamma-glutamylcysteine and glycine in an ATP-dependent manner. Glutathione (gamma-glutamylcysteinylglycine, GSH) is the most abundant intracellular thiol in living aerobic cells and is required for numerous processes including the protection of cells against oxidative damage, amino acid transport, the detoxification of foreign compounds, the maintenance of protein sulfhydryl groups in a reduced state and acts as a cofactor for a number of enzymes. Participates in ophthalmate biosynthesis in hepatocytes.</text>
</comment>
<reference evidence="20" key="3">
    <citation type="submission" date="2025-09" db="UniProtKB">
        <authorList>
            <consortium name="Ensembl"/>
        </authorList>
    </citation>
    <scope>IDENTIFICATION</scope>
    <source>
        <strain evidence="20">broiler</strain>
    </source>
</reference>
<dbReference type="Pfam" id="PF03199">
    <property type="entry name" value="GSH_synthase"/>
    <property type="match status" value="1"/>
</dbReference>
<feature type="binding site" evidence="18">
    <location>
        <begin position="453"/>
        <end position="454"/>
    </location>
    <ligand>
        <name>substrate</name>
    </ligand>
</feature>
<dbReference type="PANTHER" id="PTHR11130">
    <property type="entry name" value="GLUTATHIONE SYNTHETASE"/>
    <property type="match status" value="1"/>
</dbReference>
<evidence type="ECO:0000256" key="6">
    <source>
        <dbReference type="ARBA" id="ARBA00022598"/>
    </source>
</evidence>
<evidence type="ECO:0000256" key="5">
    <source>
        <dbReference type="ARBA" id="ARBA00020821"/>
    </source>
</evidence>
<dbReference type="GeneTree" id="ENSGT00390000013764"/>
<feature type="binding site" evidence="16">
    <location>
        <begin position="390"/>
        <end position="393"/>
    </location>
    <ligand>
        <name>ATP</name>
        <dbReference type="ChEBI" id="CHEBI:30616"/>
    </ligand>
</feature>
<evidence type="ECO:0000256" key="15">
    <source>
        <dbReference type="PIRNR" id="PIRNR001558"/>
    </source>
</evidence>
<evidence type="ECO:0000256" key="11">
    <source>
        <dbReference type="ARBA" id="ARBA00022842"/>
    </source>
</evidence>
<dbReference type="OrthoDB" id="2020073at2759"/>
<evidence type="ECO:0000256" key="18">
    <source>
        <dbReference type="PIRSR" id="PIRSR001558-3"/>
    </source>
</evidence>
<feature type="binding site" evidence="16">
    <location>
        <begin position="356"/>
        <end position="365"/>
    </location>
    <ligand>
        <name>ATP</name>
        <dbReference type="ChEBI" id="CHEBI:30616"/>
    </ligand>
</feature>
<evidence type="ECO:0000256" key="3">
    <source>
        <dbReference type="ARBA" id="ARBA00011738"/>
    </source>
</evidence>
<evidence type="ECO:0000256" key="8">
    <source>
        <dbReference type="ARBA" id="ARBA00022723"/>
    </source>
</evidence>
<feature type="domain" description="Glutathione synthase substrate-binding" evidence="19">
    <location>
        <begin position="204"/>
        <end position="294"/>
    </location>
</feature>
<dbReference type="PANTHER" id="PTHR11130:SF0">
    <property type="entry name" value="GLUTATHIONE SYNTHETASE"/>
    <property type="match status" value="1"/>
</dbReference>
<comment type="subunit">
    <text evidence="3">Homodimer.</text>
</comment>
<evidence type="ECO:0000256" key="12">
    <source>
        <dbReference type="ARBA" id="ARBA00048871"/>
    </source>
</evidence>
<keyword evidence="10 15" id="KW-0067">ATP-binding</keyword>
<reference evidence="20" key="2">
    <citation type="submission" date="2025-08" db="UniProtKB">
        <authorList>
            <consortium name="Ensembl"/>
        </authorList>
    </citation>
    <scope>IDENTIFICATION</scope>
    <source>
        <strain evidence="20">broiler</strain>
    </source>
</reference>
<evidence type="ECO:0000313" key="20">
    <source>
        <dbReference type="Ensembl" id="ENSGALP00010034704.1"/>
    </source>
</evidence>
<evidence type="ECO:0000256" key="2">
    <source>
        <dbReference type="ARBA" id="ARBA00010385"/>
    </source>
</evidence>
<dbReference type="InterPro" id="IPR005615">
    <property type="entry name" value="Glutathione_synthase"/>
</dbReference>
<dbReference type="InterPro" id="IPR016185">
    <property type="entry name" value="PreATP-grasp_dom_sf"/>
</dbReference>
<feature type="binding site" evidence="16">
    <location>
        <position position="444"/>
    </location>
    <ligand>
        <name>ATP</name>
        <dbReference type="ChEBI" id="CHEBI:30616"/>
    </ligand>
</feature>
<evidence type="ECO:0000256" key="16">
    <source>
        <dbReference type="PIRSR" id="PIRSR001558-1"/>
    </source>
</evidence>
<dbReference type="Gene3D" id="3.30.1490.80">
    <property type="match status" value="1"/>
</dbReference>
<dbReference type="SUPFAM" id="SSF56059">
    <property type="entry name" value="Glutathione synthetase ATP-binding domain-like"/>
    <property type="match status" value="1"/>
</dbReference>
<gene>
    <name evidence="20" type="primary">GSS</name>
</gene>
<evidence type="ECO:0000256" key="4">
    <source>
        <dbReference type="ARBA" id="ARBA00012214"/>
    </source>
</evidence>
<evidence type="ECO:0000256" key="14">
    <source>
        <dbReference type="ARBA" id="ARBA00059746"/>
    </source>
</evidence>
<keyword evidence="6 15" id="KW-0436">Ligase</keyword>
<comment type="similarity">
    <text evidence="2 15">Belongs to the eukaryotic GSH synthase family.</text>
</comment>
<dbReference type="Gene3D" id="1.10.1080.10">
    <property type="entry name" value="Glutathione Synthetase, Chain A, domain 3"/>
    <property type="match status" value="1"/>
</dbReference>
<dbReference type="GO" id="GO:0005524">
    <property type="term" value="F:ATP binding"/>
    <property type="evidence" value="ECO:0007669"/>
    <property type="project" value="UniProtKB-UniRule"/>
</dbReference>
<feature type="binding site" evidence="17">
    <location>
        <position position="144"/>
    </location>
    <ligand>
        <name>Mg(2+)</name>
        <dbReference type="ChEBI" id="CHEBI:18420"/>
    </ligand>
</feature>
<dbReference type="PIRSF" id="PIRSF001558">
    <property type="entry name" value="GSHase"/>
    <property type="match status" value="1"/>
</dbReference>
<organism evidence="20 21">
    <name type="scientific">Gallus gallus</name>
    <name type="common">Chicken</name>
    <dbReference type="NCBI Taxonomy" id="9031"/>
    <lineage>
        <taxon>Eukaryota</taxon>
        <taxon>Metazoa</taxon>
        <taxon>Chordata</taxon>
        <taxon>Craniata</taxon>
        <taxon>Vertebrata</taxon>
        <taxon>Euteleostomi</taxon>
        <taxon>Archelosauria</taxon>
        <taxon>Archosauria</taxon>
        <taxon>Dinosauria</taxon>
        <taxon>Saurischia</taxon>
        <taxon>Theropoda</taxon>
        <taxon>Coelurosauria</taxon>
        <taxon>Aves</taxon>
        <taxon>Neognathae</taxon>
        <taxon>Galloanserae</taxon>
        <taxon>Galliformes</taxon>
        <taxon>Phasianidae</taxon>
        <taxon>Phasianinae</taxon>
        <taxon>Gallus</taxon>
    </lineage>
</organism>
<feature type="binding site" evidence="16">
    <location>
        <position position="125"/>
    </location>
    <ligand>
        <name>substrate</name>
    </ligand>
</feature>
<dbReference type="FunFam" id="3.30.1490.50:FF:000001">
    <property type="entry name" value="Glutathione synthetase"/>
    <property type="match status" value="1"/>
</dbReference>
<dbReference type="InterPro" id="IPR014709">
    <property type="entry name" value="Glutathione_synthase_C_euk"/>
</dbReference>
<sequence length="466" mass="51269">MAGPWDAVLRDEAALRQAAVVAVDAALLEGVLMRTDAEPNASEVVSYAPFTLLPSAVPRALFEQAYAVQRDFNLLVDAISRDKEFLERTLASTIKVDDFTARLFKIHQQVLEEGLAQSVFLGINRSDYMFDCGAGSLPALKQIEINTIAASFGGLASRTAAVHGRVLRVLGKPEEAARLLPNDPARGLAMGIAKAWELYGSPSAVVMFLVEEAQRNIFDQRCVENELWDRNIRVIRRRFRDVYEQGSLDGSRRLYVGGQEVAVVYYREGYNWEARLLLERSRAVKCPDIATQLAGTKKVQQELSCPGTLEKLLPGHAEAVKRIRATFAGLYSLDVGEEGDQIAATAIASPERFVLKPQREGGGNNLYGEELRQVLERIKDSPERTSYILMDKIEPQPAVNYLLRARSPLKASKCISELGIFGVYVRQGTELVLNEAAGHLLRTKAVEHADGGVAAGVAVLDTPYLV</sequence>
<evidence type="ECO:0000256" key="17">
    <source>
        <dbReference type="PIRSR" id="PIRSR001558-2"/>
    </source>
</evidence>
<dbReference type="SUPFAM" id="SSF52440">
    <property type="entry name" value="PreATP-grasp domain"/>
    <property type="match status" value="1"/>
</dbReference>
<name>A0A8V0ZWD3_CHICK</name>
<dbReference type="InterPro" id="IPR037013">
    <property type="entry name" value="GSH-S_sub-bd_sf"/>
</dbReference>
<proteinExistence type="evidence at protein level"/>
<feature type="binding site" evidence="16">
    <location>
        <position position="367"/>
    </location>
    <ligand>
        <name>ATP</name>
        <dbReference type="ChEBI" id="CHEBI:30616"/>
    </ligand>
</feature>
<keyword evidence="8 15" id="KW-0479">Metal-binding</keyword>
<dbReference type="InterPro" id="IPR014042">
    <property type="entry name" value="Glutathione_synthase_a-hlx"/>
</dbReference>
<evidence type="ECO:0000259" key="19">
    <source>
        <dbReference type="Pfam" id="PF03199"/>
    </source>
</evidence>
<keyword evidence="21" id="KW-1185">Reference proteome</keyword>
<evidence type="ECO:0007829" key="22">
    <source>
        <dbReference type="PeptideAtlas" id="A0A8V0ZWD3"/>
    </source>
</evidence>
<accession>A0A8V0ZWD3</accession>
<dbReference type="GO" id="GO:0000287">
    <property type="term" value="F:magnesium ion binding"/>
    <property type="evidence" value="ECO:0007669"/>
    <property type="project" value="UniProtKB-UniRule"/>
</dbReference>
<feature type="binding site" evidence="17">
    <location>
        <position position="146"/>
    </location>
    <ligand>
        <name>Mg(2+)</name>
        <dbReference type="ChEBI" id="CHEBI:18420"/>
    </ligand>
</feature>
<evidence type="ECO:0000256" key="13">
    <source>
        <dbReference type="ARBA" id="ARBA00052123"/>
    </source>
</evidence>
<evidence type="ECO:0000256" key="10">
    <source>
        <dbReference type="ARBA" id="ARBA00022840"/>
    </source>
</evidence>
<comment type="cofactor">
    <cofactor evidence="15 17">
        <name>Mg(2+)</name>
        <dbReference type="ChEBI" id="CHEBI:18420"/>
    </cofactor>
    <text evidence="15 17">Binds 1 Mg(2+) ion per subunit.</text>
</comment>
<reference evidence="20" key="1">
    <citation type="submission" date="2020-11" db="EMBL/GenBank/DDBJ databases">
        <title>Gallus gallus (Chicken) genome, bGalGal1, GRCg7b, maternal haplotype autosomes + Z &amp; W.</title>
        <authorList>
            <person name="Warren W."/>
            <person name="Formenti G."/>
            <person name="Fedrigo O."/>
            <person name="Haase B."/>
            <person name="Mountcastle J."/>
            <person name="Balacco J."/>
            <person name="Tracey A."/>
            <person name="Schneider V."/>
            <person name="Okimoto R."/>
            <person name="Cheng H."/>
            <person name="Hawken R."/>
            <person name="Howe K."/>
            <person name="Jarvis E.D."/>
        </authorList>
    </citation>
    <scope>NUCLEOTIDE SEQUENCE [LARGE SCALE GENOMIC DNA]</scope>
    <source>
        <strain evidence="20">Broiler</strain>
    </source>
</reference>
<feature type="binding site" evidence="16">
    <location>
        <position position="220"/>
    </location>
    <ligand>
        <name>substrate</name>
    </ligand>
</feature>
<comment type="catalytic activity">
    <reaction evidence="12">
        <text>gamma-L-glutamyl-L-cysteine + glycine + ATP = glutathione + ADP + phosphate + H(+)</text>
        <dbReference type="Rhea" id="RHEA:13557"/>
        <dbReference type="ChEBI" id="CHEBI:15378"/>
        <dbReference type="ChEBI" id="CHEBI:30616"/>
        <dbReference type="ChEBI" id="CHEBI:43474"/>
        <dbReference type="ChEBI" id="CHEBI:57305"/>
        <dbReference type="ChEBI" id="CHEBI:57925"/>
        <dbReference type="ChEBI" id="CHEBI:58173"/>
        <dbReference type="ChEBI" id="CHEBI:456216"/>
        <dbReference type="EC" id="6.3.2.3"/>
    </reaction>
    <physiologicalReaction direction="left-to-right" evidence="12">
        <dbReference type="Rhea" id="RHEA:13558"/>
    </physiologicalReaction>
</comment>
<dbReference type="Proteomes" id="UP000000539">
    <property type="component" value="Chromosome 20"/>
</dbReference>
<keyword evidence="11 15" id="KW-0460">Magnesium</keyword>
<feature type="binding site" evidence="16">
    <location>
        <position position="417"/>
    </location>
    <ligand>
        <name>ATP</name>
        <dbReference type="ChEBI" id="CHEBI:30616"/>
    </ligand>
</feature>
<keyword evidence="7 15" id="KW-0317">Glutathione biosynthesis</keyword>
<keyword evidence="22" id="KW-1267">Proteomics identification</keyword>
<comment type="catalytic activity">
    <reaction evidence="13">
        <text>gamma-L-glutamyl-(2S)-2-aminobutanoate + glycine + ATP = ophthalmate + ADP + phosphate + H(+)</text>
        <dbReference type="Rhea" id="RHEA:72075"/>
        <dbReference type="ChEBI" id="CHEBI:15378"/>
        <dbReference type="ChEBI" id="CHEBI:30616"/>
        <dbReference type="ChEBI" id="CHEBI:43474"/>
        <dbReference type="ChEBI" id="CHEBI:57305"/>
        <dbReference type="ChEBI" id="CHEBI:189406"/>
        <dbReference type="ChEBI" id="CHEBI:189750"/>
        <dbReference type="ChEBI" id="CHEBI:456216"/>
    </reaction>
    <physiologicalReaction direction="left-to-right" evidence="13">
        <dbReference type="Rhea" id="RHEA:72076"/>
    </physiologicalReaction>
</comment>
<dbReference type="EC" id="6.3.2.3" evidence="4 15"/>
<dbReference type="Pfam" id="PF03917">
    <property type="entry name" value="GSH_synth_ATP"/>
    <property type="match status" value="1"/>
</dbReference>
<keyword evidence="9 15" id="KW-0547">Nucleotide-binding</keyword>
<feature type="binding site" evidence="18">
    <location>
        <begin position="267"/>
        <end position="270"/>
    </location>
    <ligand>
        <name>substrate</name>
    </ligand>
</feature>
<dbReference type="InterPro" id="IPR014049">
    <property type="entry name" value="Glutathione_synthase_N_euk"/>
</dbReference>
<evidence type="ECO:0000313" key="21">
    <source>
        <dbReference type="Proteomes" id="UP000000539"/>
    </source>
</evidence>
<feature type="binding site" evidence="18">
    <location>
        <begin position="148"/>
        <end position="151"/>
    </location>
    <ligand>
        <name>substrate</name>
    </ligand>
</feature>
<comment type="pathway">
    <text evidence="1 15">Sulfur metabolism; glutathione biosynthesis; glutathione from L-cysteine and L-glutamate: step 2/2.</text>
</comment>
<feature type="binding site" evidence="17">
    <location>
        <position position="360"/>
    </location>
    <ligand>
        <name>Mg(2+)</name>
        <dbReference type="ChEBI" id="CHEBI:18420"/>
    </ligand>
</feature>
<dbReference type="Gene3D" id="3.40.50.1760">
    <property type="entry name" value="Glutathione synthase, substrate-binding domain superfamily, eukaryotic"/>
    <property type="match status" value="1"/>
</dbReference>
<dbReference type="NCBIfam" id="TIGR01986">
    <property type="entry name" value="glut_syn_euk"/>
    <property type="match status" value="1"/>
</dbReference>
<evidence type="ECO:0000256" key="1">
    <source>
        <dbReference type="ARBA" id="ARBA00004965"/>
    </source>
</evidence>
<feature type="binding site" evidence="18">
    <location>
        <begin position="214"/>
        <end position="216"/>
    </location>
    <ligand>
        <name>substrate</name>
    </ligand>
</feature>
<evidence type="ECO:0000256" key="9">
    <source>
        <dbReference type="ARBA" id="ARBA00022741"/>
    </source>
</evidence>
<dbReference type="GO" id="GO:0004363">
    <property type="term" value="F:glutathione synthase activity"/>
    <property type="evidence" value="ECO:0007669"/>
    <property type="project" value="UniProtKB-UniRule"/>
</dbReference>
<evidence type="ECO:0000256" key="7">
    <source>
        <dbReference type="ARBA" id="ARBA00022684"/>
    </source>
</evidence>
<dbReference type="Gene3D" id="3.30.1490.50">
    <property type="match status" value="1"/>
</dbReference>
<dbReference type="GO" id="GO:0043295">
    <property type="term" value="F:glutathione binding"/>
    <property type="evidence" value="ECO:0007669"/>
    <property type="project" value="UniProtKB-UniRule"/>
</dbReference>
<dbReference type="AlphaFoldDB" id="A0A8V0ZWD3"/>
<protein>
    <recommendedName>
        <fullName evidence="5 15">Glutathione synthetase</fullName>
        <shortName evidence="15">GSH-S</shortName>
        <ecNumber evidence="4 15">6.3.2.3</ecNumber>
    </recommendedName>
</protein>
<feature type="binding site" evidence="16">
    <location>
        <position position="144"/>
    </location>
    <ligand>
        <name>ATP</name>
        <dbReference type="ChEBI" id="CHEBI:30616"/>
    </ligand>
</feature>
<feature type="binding site" evidence="16">
    <location>
        <position position="450"/>
    </location>
    <ligand>
        <name>substrate</name>
    </ligand>
</feature>
<dbReference type="InterPro" id="IPR004887">
    <property type="entry name" value="GSH_synth_subst-bd"/>
</dbReference>
<feature type="binding site" evidence="16">
    <location>
        <position position="297"/>
    </location>
    <ligand>
        <name>ATP</name>
        <dbReference type="ChEBI" id="CHEBI:30616"/>
    </ligand>
</feature>
<dbReference type="FunFam" id="3.40.50.1760:FF:000001">
    <property type="entry name" value="Glutathione synthetase"/>
    <property type="match status" value="1"/>
</dbReference>
<dbReference type="Ensembl" id="ENSGALT00010057056.1">
    <property type="protein sequence ID" value="ENSGALP00010034704.1"/>
    <property type="gene ID" value="ENSGALG00010023412.1"/>
</dbReference>
<feature type="binding site" evidence="16">
    <location>
        <position position="442"/>
    </location>
    <ligand>
        <name>substrate</name>
    </ligand>
</feature>
<dbReference type="Gene3D" id="3.30.470.20">
    <property type="entry name" value="ATP-grasp fold, B domain"/>
    <property type="match status" value="1"/>
</dbReference>